<reference evidence="6 7" key="1">
    <citation type="submission" date="2019-09" db="EMBL/GenBank/DDBJ databases">
        <title>Distinct polysaccharide growth profiles of human intestinal Prevotella copri isolates.</title>
        <authorList>
            <person name="Fehlner-Peach H."/>
            <person name="Magnabosco C."/>
            <person name="Raghavan V."/>
            <person name="Scher J.U."/>
            <person name="Tett A."/>
            <person name="Cox L.M."/>
            <person name="Gottsegen C."/>
            <person name="Watters A."/>
            <person name="Wiltshire- Gordon J.D."/>
            <person name="Segata N."/>
            <person name="Bonneau R."/>
            <person name="Littman D.R."/>
        </authorList>
    </citation>
    <scope>NUCLEOTIDE SEQUENCE [LARGE SCALE GENOMIC DNA]</scope>
    <source>
        <strain evidence="7">iAQ1173</strain>
    </source>
</reference>
<evidence type="ECO:0000256" key="2">
    <source>
        <dbReference type="ARBA" id="ARBA00012588"/>
    </source>
</evidence>
<dbReference type="PANTHER" id="PTHR45825:SF11">
    <property type="entry name" value="ALPHA AMYLASE DOMAIN-CONTAINING PROTEIN"/>
    <property type="match status" value="1"/>
</dbReference>
<accession>A0A6A7W9Z7</accession>
<protein>
    <recommendedName>
        <fullName evidence="2">starch synthase</fullName>
        <ecNumber evidence="2">2.4.1.21</ecNumber>
    </recommendedName>
</protein>
<dbReference type="PANTHER" id="PTHR45825">
    <property type="entry name" value="GRANULE-BOUND STARCH SYNTHASE 1, CHLOROPLASTIC/AMYLOPLASTIC"/>
    <property type="match status" value="1"/>
</dbReference>
<evidence type="ECO:0000256" key="4">
    <source>
        <dbReference type="ARBA" id="ARBA00022679"/>
    </source>
</evidence>
<evidence type="ECO:0000256" key="1">
    <source>
        <dbReference type="ARBA" id="ARBA00001478"/>
    </source>
</evidence>
<dbReference type="EC" id="2.4.1.21" evidence="2"/>
<evidence type="ECO:0000256" key="3">
    <source>
        <dbReference type="ARBA" id="ARBA00022676"/>
    </source>
</evidence>
<gene>
    <name evidence="6" type="ORF">F7D20_04360</name>
</gene>
<sequence length="269" mass="30646">MAKKVLFINQEIDPYVAESHMSVMGRELPQKMQEAGFEIRTFMPKWGTINERRGQLHEVIRLSGMNLIIDDTDHPLIIKVASIPVTRQQIYFIDNDDYFNNRQMGTDETGQEYTDNGECAIFFARGVLETVKKLRWQPDVIICQGWMSAVAPLYIKTAFAEEPSFANTKVISALYTNELKGQLGDNFSNSVDFREAKSELLEGYKTPFDFTELGKLAIDYSDGVIEGEANVSEVLLQYAAEKEKPVMKFPGDDYTEAYKNFINEVCPDE</sequence>
<comment type="caution">
    <text evidence="6">The sequence shown here is derived from an EMBL/GenBank/DDBJ whole genome shotgun (WGS) entry which is preliminary data.</text>
</comment>
<dbReference type="InterPro" id="IPR013534">
    <property type="entry name" value="Starch_synth_cat_dom"/>
</dbReference>
<evidence type="ECO:0000259" key="5">
    <source>
        <dbReference type="Pfam" id="PF08323"/>
    </source>
</evidence>
<comment type="catalytic activity">
    <reaction evidence="1">
        <text>[(1-&gt;4)-alpha-D-glucosyl](n) + ADP-alpha-D-glucose = [(1-&gt;4)-alpha-D-glucosyl](n+1) + ADP + H(+)</text>
        <dbReference type="Rhea" id="RHEA:18189"/>
        <dbReference type="Rhea" id="RHEA-COMP:9584"/>
        <dbReference type="Rhea" id="RHEA-COMP:9587"/>
        <dbReference type="ChEBI" id="CHEBI:15378"/>
        <dbReference type="ChEBI" id="CHEBI:15444"/>
        <dbReference type="ChEBI" id="CHEBI:57498"/>
        <dbReference type="ChEBI" id="CHEBI:456216"/>
        <dbReference type="EC" id="2.4.1.21"/>
    </reaction>
</comment>
<organism evidence="6 7">
    <name type="scientific">Segatella copri</name>
    <dbReference type="NCBI Taxonomy" id="165179"/>
    <lineage>
        <taxon>Bacteria</taxon>
        <taxon>Pseudomonadati</taxon>
        <taxon>Bacteroidota</taxon>
        <taxon>Bacteroidia</taxon>
        <taxon>Bacteroidales</taxon>
        <taxon>Prevotellaceae</taxon>
        <taxon>Segatella</taxon>
    </lineage>
</organism>
<evidence type="ECO:0000313" key="7">
    <source>
        <dbReference type="Proteomes" id="UP000384372"/>
    </source>
</evidence>
<dbReference type="AlphaFoldDB" id="A0A6A7W9Z7"/>
<keyword evidence="4" id="KW-0808">Transferase</keyword>
<dbReference type="Pfam" id="PF08323">
    <property type="entry name" value="Glyco_transf_5"/>
    <property type="match status" value="1"/>
</dbReference>
<dbReference type="SUPFAM" id="SSF53756">
    <property type="entry name" value="UDP-Glycosyltransferase/glycogen phosphorylase"/>
    <property type="match status" value="1"/>
</dbReference>
<dbReference type="EMBL" id="VZAD01000037">
    <property type="protein sequence ID" value="MQP11211.1"/>
    <property type="molecule type" value="Genomic_DNA"/>
</dbReference>
<proteinExistence type="predicted"/>
<name>A0A6A7W9Z7_9BACT</name>
<dbReference type="Proteomes" id="UP000384372">
    <property type="component" value="Unassembled WGS sequence"/>
</dbReference>
<dbReference type="OrthoDB" id="9808590at2"/>
<evidence type="ECO:0000313" key="6">
    <source>
        <dbReference type="EMBL" id="MQP11211.1"/>
    </source>
</evidence>
<dbReference type="Gene3D" id="3.40.50.2000">
    <property type="entry name" value="Glycogen Phosphorylase B"/>
    <property type="match status" value="1"/>
</dbReference>
<keyword evidence="7" id="KW-1185">Reference proteome</keyword>
<dbReference type="GO" id="GO:0009011">
    <property type="term" value="F:alpha-1,4-glucan glucosyltransferase (ADP-glucose donor) activity"/>
    <property type="evidence" value="ECO:0007669"/>
    <property type="project" value="UniProtKB-EC"/>
</dbReference>
<feature type="domain" description="Starch synthase catalytic" evidence="5">
    <location>
        <begin position="4"/>
        <end position="225"/>
    </location>
</feature>
<dbReference type="RefSeq" id="WP_158462993.1">
    <property type="nucleotide sequence ID" value="NZ_VZAD01000037.1"/>
</dbReference>
<keyword evidence="3" id="KW-0328">Glycosyltransferase</keyword>